<keyword evidence="2" id="KW-1003">Cell membrane</keyword>
<feature type="transmembrane region" description="Helical" evidence="6">
    <location>
        <begin position="253"/>
        <end position="272"/>
    </location>
</feature>
<evidence type="ECO:0000256" key="4">
    <source>
        <dbReference type="ARBA" id="ARBA00022989"/>
    </source>
</evidence>
<feature type="transmembrane region" description="Helical" evidence="6">
    <location>
        <begin position="130"/>
        <end position="149"/>
    </location>
</feature>
<dbReference type="PANTHER" id="PTHR32196:SF72">
    <property type="entry name" value="RIBOSE IMPORT PERMEASE PROTEIN RBSC"/>
    <property type="match status" value="1"/>
</dbReference>
<name>A0ABZ3EXB4_9FIRM</name>
<evidence type="ECO:0000256" key="1">
    <source>
        <dbReference type="ARBA" id="ARBA00004651"/>
    </source>
</evidence>
<protein>
    <submittedName>
        <fullName evidence="7">ABC transporter permease</fullName>
    </submittedName>
</protein>
<comment type="subcellular location">
    <subcellularLocation>
        <location evidence="1">Cell membrane</location>
        <topology evidence="1">Multi-pass membrane protein</topology>
    </subcellularLocation>
</comment>
<organism evidence="7 8">
    <name type="scientific">Kineothrix sedimenti</name>
    <dbReference type="NCBI Taxonomy" id="3123317"/>
    <lineage>
        <taxon>Bacteria</taxon>
        <taxon>Bacillati</taxon>
        <taxon>Bacillota</taxon>
        <taxon>Clostridia</taxon>
        <taxon>Lachnospirales</taxon>
        <taxon>Lachnospiraceae</taxon>
        <taxon>Kineothrix</taxon>
    </lineage>
</organism>
<dbReference type="Pfam" id="PF02653">
    <property type="entry name" value="BPD_transp_2"/>
    <property type="match status" value="1"/>
</dbReference>
<evidence type="ECO:0000313" key="7">
    <source>
        <dbReference type="EMBL" id="XAH73919.1"/>
    </source>
</evidence>
<dbReference type="PANTHER" id="PTHR32196">
    <property type="entry name" value="ABC TRANSPORTER PERMEASE PROTEIN YPHD-RELATED-RELATED"/>
    <property type="match status" value="1"/>
</dbReference>
<evidence type="ECO:0000256" key="2">
    <source>
        <dbReference type="ARBA" id="ARBA00022475"/>
    </source>
</evidence>
<sequence length="339" mass="36054">MMNVETIKKDNALISVLKKSNMTAIGAVLILMIILASVFSPYFLDIYNLQSLIRDLAFIGMIGIGQSLLLLTGELDLSVGKIASLCGIISGMMMMHWGWNPYAALVGALILGLILGCINGLIITKLRLNAMVATIGMQGVYGGINLVMTKGKAITGIPESVHIFGKGNVGPIPFPFIFTLIVLVLVLFLVKKTKTGRYIYAIGNNKEAAKVLGIQVDKIRVMIYSIVGLISALAGILYVARLGSAQSSIGENWPMNSIASSVIGGVALTGGIGNPAGALIGAAIISIIQNMIVLFGVNVYWQSAVSGFVVVIAISFSSLSVIIRERKQKKIKISKVERN</sequence>
<evidence type="ECO:0000256" key="5">
    <source>
        <dbReference type="ARBA" id="ARBA00023136"/>
    </source>
</evidence>
<dbReference type="EMBL" id="CP146256">
    <property type="protein sequence ID" value="XAH73919.1"/>
    <property type="molecule type" value="Genomic_DNA"/>
</dbReference>
<feature type="transmembrane region" description="Helical" evidence="6">
    <location>
        <begin position="105"/>
        <end position="123"/>
    </location>
</feature>
<proteinExistence type="predicted"/>
<dbReference type="InterPro" id="IPR001851">
    <property type="entry name" value="ABC_transp_permease"/>
</dbReference>
<feature type="transmembrane region" description="Helical" evidence="6">
    <location>
        <begin position="221"/>
        <end position="241"/>
    </location>
</feature>
<gene>
    <name evidence="7" type="ORF">V6984_20840</name>
</gene>
<keyword evidence="5 6" id="KW-0472">Membrane</keyword>
<keyword evidence="3 6" id="KW-0812">Transmembrane</keyword>
<keyword evidence="4 6" id="KW-1133">Transmembrane helix</keyword>
<dbReference type="Proteomes" id="UP001451571">
    <property type="component" value="Chromosome"/>
</dbReference>
<feature type="transmembrane region" description="Helical" evidence="6">
    <location>
        <begin position="56"/>
        <end position="75"/>
    </location>
</feature>
<feature type="transmembrane region" description="Helical" evidence="6">
    <location>
        <begin position="279"/>
        <end position="297"/>
    </location>
</feature>
<keyword evidence="8" id="KW-1185">Reference proteome</keyword>
<feature type="transmembrane region" description="Helical" evidence="6">
    <location>
        <begin position="303"/>
        <end position="323"/>
    </location>
</feature>
<dbReference type="CDD" id="cd06579">
    <property type="entry name" value="TM_PBP1_transp_AraH_like"/>
    <property type="match status" value="1"/>
</dbReference>
<feature type="transmembrane region" description="Helical" evidence="6">
    <location>
        <begin position="169"/>
        <end position="190"/>
    </location>
</feature>
<evidence type="ECO:0000256" key="6">
    <source>
        <dbReference type="SAM" id="Phobius"/>
    </source>
</evidence>
<accession>A0ABZ3EXB4</accession>
<reference evidence="7 8" key="1">
    <citation type="submission" date="2024-02" db="EMBL/GenBank/DDBJ databases">
        <title>Bacterial strain from lacustrine sediment.</title>
        <authorList>
            <person name="Petit C."/>
            <person name="Fadhlaoui K."/>
        </authorList>
    </citation>
    <scope>NUCLEOTIDE SEQUENCE [LARGE SCALE GENOMIC DNA]</scope>
    <source>
        <strain evidence="7 8">IPX-CK</strain>
    </source>
</reference>
<feature type="transmembrane region" description="Helical" evidence="6">
    <location>
        <begin position="21"/>
        <end position="44"/>
    </location>
</feature>
<dbReference type="RefSeq" id="WP_342757520.1">
    <property type="nucleotide sequence ID" value="NZ_CP146256.1"/>
</dbReference>
<evidence type="ECO:0000256" key="3">
    <source>
        <dbReference type="ARBA" id="ARBA00022692"/>
    </source>
</evidence>
<evidence type="ECO:0000313" key="8">
    <source>
        <dbReference type="Proteomes" id="UP001451571"/>
    </source>
</evidence>